<feature type="region of interest" description="Disordered" evidence="1">
    <location>
        <begin position="840"/>
        <end position="862"/>
    </location>
</feature>
<gene>
    <name evidence="2" type="ORF">FVE85_9495</name>
</gene>
<dbReference type="Proteomes" id="UP000324585">
    <property type="component" value="Unassembled WGS sequence"/>
</dbReference>
<name>A0A5J4YK09_PORPP</name>
<evidence type="ECO:0000313" key="3">
    <source>
        <dbReference type="Proteomes" id="UP000324585"/>
    </source>
</evidence>
<proteinExistence type="predicted"/>
<feature type="compositionally biased region" description="Basic and acidic residues" evidence="1">
    <location>
        <begin position="525"/>
        <end position="540"/>
    </location>
</feature>
<feature type="compositionally biased region" description="Basic and acidic residues" evidence="1">
    <location>
        <begin position="841"/>
        <end position="862"/>
    </location>
</feature>
<comment type="caution">
    <text evidence="2">The sequence shown here is derived from an EMBL/GenBank/DDBJ whole genome shotgun (WGS) entry which is preliminary data.</text>
</comment>
<feature type="region of interest" description="Disordered" evidence="1">
    <location>
        <begin position="45"/>
        <end position="73"/>
    </location>
</feature>
<protein>
    <submittedName>
        <fullName evidence="2">Uncharacterized protein</fullName>
    </submittedName>
</protein>
<feature type="compositionally biased region" description="Polar residues" evidence="1">
    <location>
        <begin position="202"/>
        <end position="222"/>
    </location>
</feature>
<dbReference type="GO" id="GO:0005829">
    <property type="term" value="C:cytosol"/>
    <property type="evidence" value="ECO:0007669"/>
    <property type="project" value="TreeGrafter"/>
</dbReference>
<evidence type="ECO:0000256" key="1">
    <source>
        <dbReference type="SAM" id="MobiDB-lite"/>
    </source>
</evidence>
<feature type="compositionally biased region" description="Polar residues" evidence="1">
    <location>
        <begin position="642"/>
        <end position="688"/>
    </location>
</feature>
<dbReference type="EMBL" id="VRMN01000015">
    <property type="protein sequence ID" value="KAA8491200.1"/>
    <property type="molecule type" value="Genomic_DNA"/>
</dbReference>
<dbReference type="AlphaFoldDB" id="A0A5J4YK09"/>
<feature type="compositionally biased region" description="Polar residues" evidence="1">
    <location>
        <begin position="757"/>
        <end position="775"/>
    </location>
</feature>
<sequence length="1152" mass="125115">MSSSRVMRALAHALLRAGRTLDGSPHAKVLLTRPESLPRALRHEMRHARKTAAKQLQLQQRDSGPGAAEVSTQQGHSELMISLRAAEQELAHSAARILALHSQKTKARYVFDFFLAQLLRGGFYYRPSVTAGAGATVTAMVKDAFRGRGPVRQMQLLCGISDDQMIEPGLRLLRRLDDITKASNVLAEAGLYVSHSGSAQSCKHEQVTASSRQDPQRSNSSIAPEEQEPHNRLENQIVEQQQQYQNGSVLERGHLLVAHPMLDGPHGRSIVWLTNFVASDGAFGLVINSRPVGYVLISDVLRASQMDSKLPMYRADSMAHTDLNAREVLDVSWGGPVDDNGISQLGFRNFADEQGTGAAPSGSSQTTVDHRKHSNDSSHSRTWQVLRPDTMELSLKTQITLVHDRADLPGAVPIGNGMFAGCSDVRLLAERVTSGALQPGSNLFAFVGYSCWYPGQLEREVSENTWILARSGEPGSSASNHSQSLFASLVARQGEAGWAKASSQSSKTAPSAHSSALPDVASDTHVQEAEDSQAPHESSRGSESSPSAWTSVSPVDHEALDRVDLATAAVRKRMKSQIMKDELQKVQRLEHDWFSGSAAPSETQGISEQDSGTQPRPDGLPQSPDDALKKDRRQSSHHAHNQAPSGVGSSLVHNQLSNSQRDTPQNLREVSEPSSLTTSKDQKTTNLAGQSERALENLKEGAAVAPDWPVEAQIRWTKTHRFPVLRQIAWYRRGLEVGMRHAVASESDLEFDEQHRSTTARSNAGRASSQSTRESSVPVGGTEANGKPGKAQSLQPTAFDDEERSTSSGKEEMGSSAGPDWQGAGSDVADVALVTQPVGADSHELSEKQGHSEGSSKDHSGYERTELFGLAWNSLSPAETEVVEHASASSDPFSVPSSDLSPVLHYLRNTGMLRTRVPLEPSEMPGKVSLSEDGREWVVMRKLLYSERDTAYAASHGSEHPHGFAHASGDEDTEDDDLMSSAGEGESDDDHDMYETGDDHVLDRALRGRTSDEESDECSDGIEDGEDDVSDEDQDGNYIPSRSSSSAHHHVTSSSSSEHGRSRIYDYNGVRVFSFGETPDGRTISIARFPTGSNQSDGSDAEHDDEDDEDDGYHNIEDRADGRVWSDVLRALGGEYTAFASVPVIIARKVDE</sequence>
<feature type="compositionally biased region" description="Basic residues" evidence="1">
    <location>
        <begin position="630"/>
        <end position="640"/>
    </location>
</feature>
<dbReference type="SUPFAM" id="SSF143456">
    <property type="entry name" value="VC0467-like"/>
    <property type="match status" value="1"/>
</dbReference>
<feature type="region of interest" description="Disordered" evidence="1">
    <location>
        <begin position="353"/>
        <end position="381"/>
    </location>
</feature>
<keyword evidence="3" id="KW-1185">Reference proteome</keyword>
<feature type="compositionally biased region" description="Acidic residues" evidence="1">
    <location>
        <begin position="1013"/>
        <end position="1035"/>
    </location>
</feature>
<dbReference type="InterPro" id="IPR003774">
    <property type="entry name" value="AlgH-like"/>
</dbReference>
<feature type="compositionally biased region" description="Acidic residues" evidence="1">
    <location>
        <begin position="1102"/>
        <end position="1111"/>
    </location>
</feature>
<dbReference type="Pfam" id="PF02622">
    <property type="entry name" value="DUF179"/>
    <property type="match status" value="1"/>
</dbReference>
<evidence type="ECO:0000313" key="2">
    <source>
        <dbReference type="EMBL" id="KAA8491200.1"/>
    </source>
</evidence>
<feature type="compositionally biased region" description="Basic and acidic residues" evidence="1">
    <location>
        <begin position="993"/>
        <end position="1012"/>
    </location>
</feature>
<feature type="region of interest" description="Disordered" evidence="1">
    <location>
        <begin position="202"/>
        <end position="229"/>
    </location>
</feature>
<feature type="compositionally biased region" description="Low complexity" evidence="1">
    <location>
        <begin position="1041"/>
        <end position="1057"/>
    </location>
</feature>
<feature type="region of interest" description="Disordered" evidence="1">
    <location>
        <begin position="1086"/>
        <end position="1118"/>
    </location>
</feature>
<accession>A0A5J4YK09</accession>
<dbReference type="PANTHER" id="PTHR30327:SF1">
    <property type="entry name" value="UPF0301 PROTEIN YQGE"/>
    <property type="match status" value="1"/>
</dbReference>
<dbReference type="PANTHER" id="PTHR30327">
    <property type="entry name" value="UNCHARACTERIZED PROTEIN YQGE"/>
    <property type="match status" value="1"/>
</dbReference>
<feature type="region of interest" description="Disordered" evidence="1">
    <location>
        <begin position="954"/>
        <end position="1061"/>
    </location>
</feature>
<feature type="compositionally biased region" description="Polar residues" evidence="1">
    <location>
        <begin position="598"/>
        <end position="614"/>
    </location>
</feature>
<reference evidence="3" key="1">
    <citation type="journal article" date="2019" name="Nat. Commun.">
        <title>Expansion of phycobilisome linker gene families in mesophilic red algae.</title>
        <authorList>
            <person name="Lee J."/>
            <person name="Kim D."/>
            <person name="Bhattacharya D."/>
            <person name="Yoon H.S."/>
        </authorList>
    </citation>
    <scope>NUCLEOTIDE SEQUENCE [LARGE SCALE GENOMIC DNA]</scope>
    <source>
        <strain evidence="3">CCMP 1328</strain>
    </source>
</reference>
<feature type="region of interest" description="Disordered" evidence="1">
    <location>
        <begin position="745"/>
        <end position="825"/>
    </location>
</feature>
<feature type="region of interest" description="Disordered" evidence="1">
    <location>
        <begin position="596"/>
        <end position="688"/>
    </location>
</feature>
<feature type="compositionally biased region" description="Polar residues" evidence="1">
    <location>
        <begin position="501"/>
        <end position="514"/>
    </location>
</feature>
<organism evidence="2 3">
    <name type="scientific">Porphyridium purpureum</name>
    <name type="common">Red alga</name>
    <name type="synonym">Porphyridium cruentum</name>
    <dbReference type="NCBI Taxonomy" id="35688"/>
    <lineage>
        <taxon>Eukaryota</taxon>
        <taxon>Rhodophyta</taxon>
        <taxon>Bangiophyceae</taxon>
        <taxon>Porphyridiales</taxon>
        <taxon>Porphyridiaceae</taxon>
        <taxon>Porphyridium</taxon>
    </lineage>
</organism>
<feature type="region of interest" description="Disordered" evidence="1">
    <location>
        <begin position="500"/>
        <end position="555"/>
    </location>
</feature>
<dbReference type="OrthoDB" id="1212at2759"/>
<dbReference type="Gene3D" id="3.40.1740.10">
    <property type="entry name" value="VC0467-like"/>
    <property type="match status" value="1"/>
</dbReference>